<name>A0A074Z2I2_OPIVI</name>
<accession>A0A074Z2I2</accession>
<organism evidence="1 2">
    <name type="scientific">Opisthorchis viverrini</name>
    <name type="common">Southeast Asian liver fluke</name>
    <dbReference type="NCBI Taxonomy" id="6198"/>
    <lineage>
        <taxon>Eukaryota</taxon>
        <taxon>Metazoa</taxon>
        <taxon>Spiralia</taxon>
        <taxon>Lophotrochozoa</taxon>
        <taxon>Platyhelminthes</taxon>
        <taxon>Trematoda</taxon>
        <taxon>Digenea</taxon>
        <taxon>Opisthorchiida</taxon>
        <taxon>Opisthorchiata</taxon>
        <taxon>Opisthorchiidae</taxon>
        <taxon>Opisthorchis</taxon>
    </lineage>
</organism>
<dbReference type="Proteomes" id="UP000054324">
    <property type="component" value="Unassembled WGS sequence"/>
</dbReference>
<keyword evidence="2" id="KW-1185">Reference proteome</keyword>
<dbReference type="AlphaFoldDB" id="A0A074Z2I2"/>
<reference evidence="1 2" key="1">
    <citation type="submission" date="2013-11" db="EMBL/GenBank/DDBJ databases">
        <title>Opisthorchis viverrini - life in the bile duct.</title>
        <authorList>
            <person name="Young N.D."/>
            <person name="Nagarajan N."/>
            <person name="Lin S.J."/>
            <person name="Korhonen P.K."/>
            <person name="Jex A.R."/>
            <person name="Hall R.S."/>
            <person name="Safavi-Hemami H."/>
            <person name="Kaewkong W."/>
            <person name="Bertrand D."/>
            <person name="Gao S."/>
            <person name="Seet Q."/>
            <person name="Wongkham S."/>
            <person name="Teh B.T."/>
            <person name="Wongkham C."/>
            <person name="Intapan P.M."/>
            <person name="Maleewong W."/>
            <person name="Yang X."/>
            <person name="Hu M."/>
            <person name="Wang Z."/>
            <person name="Hofmann A."/>
            <person name="Sternberg P.W."/>
            <person name="Tan P."/>
            <person name="Wang J."/>
            <person name="Gasser R.B."/>
        </authorList>
    </citation>
    <scope>NUCLEOTIDE SEQUENCE [LARGE SCALE GENOMIC DNA]</scope>
</reference>
<gene>
    <name evidence="1" type="ORF">T265_10368</name>
</gene>
<dbReference type="GeneID" id="20324536"/>
<dbReference type="RefSeq" id="XP_009174987.1">
    <property type="nucleotide sequence ID" value="XM_009176723.1"/>
</dbReference>
<dbReference type="EMBL" id="KL596980">
    <property type="protein sequence ID" value="KER21266.1"/>
    <property type="molecule type" value="Genomic_DNA"/>
</dbReference>
<dbReference type="CTD" id="20324536"/>
<evidence type="ECO:0000313" key="1">
    <source>
        <dbReference type="EMBL" id="KER21266.1"/>
    </source>
</evidence>
<proteinExistence type="predicted"/>
<protein>
    <submittedName>
        <fullName evidence="1">Uncharacterized protein</fullName>
    </submittedName>
</protein>
<evidence type="ECO:0000313" key="2">
    <source>
        <dbReference type="Proteomes" id="UP000054324"/>
    </source>
</evidence>
<dbReference type="KEGG" id="ovi:T265_10368"/>
<sequence length="99" mass="10870">MSAFAYHRQFGVEAQHKADGNSVRVTDNQAEIAHWLRREHIHWKVSGSNPTSASRLLLSSPGQRDKFPVSTLASNGTAAGHHSRASVALTDQLTRIARL</sequence>